<evidence type="ECO:0008006" key="4">
    <source>
        <dbReference type="Google" id="ProtNLM"/>
    </source>
</evidence>
<sequence>MNDVATKTDINDIKEILHAMNGRFDRVDERFDRIDNRLDNLETEMEDLARTTKRGFDDLGKKVEINTERIARAGLMMSQGI</sequence>
<name>A0A2M7XCJ7_9BACT</name>
<accession>A0A2M7XCJ7</accession>
<protein>
    <recommendedName>
        <fullName evidence="4">t-SNARE coiled-coil homology domain-containing protein</fullName>
    </recommendedName>
</protein>
<gene>
    <name evidence="2" type="ORF">CO174_02340</name>
</gene>
<comment type="caution">
    <text evidence="2">The sequence shown here is derived from an EMBL/GenBank/DDBJ whole genome shotgun (WGS) entry which is preliminary data.</text>
</comment>
<keyword evidence="1" id="KW-0175">Coiled coil</keyword>
<dbReference type="Proteomes" id="UP000229385">
    <property type="component" value="Unassembled WGS sequence"/>
</dbReference>
<organism evidence="2 3">
    <name type="scientific">Candidatus Uhrbacteria bacterium CG_4_9_14_3_um_filter_50_9</name>
    <dbReference type="NCBI Taxonomy" id="1975035"/>
    <lineage>
        <taxon>Bacteria</taxon>
        <taxon>Candidatus Uhriibacteriota</taxon>
    </lineage>
</organism>
<dbReference type="Gene3D" id="3.90.20.10">
    <property type="match status" value="1"/>
</dbReference>
<evidence type="ECO:0000313" key="2">
    <source>
        <dbReference type="EMBL" id="PJA45611.1"/>
    </source>
</evidence>
<dbReference type="EMBL" id="PFWU01000029">
    <property type="protein sequence ID" value="PJA45611.1"/>
    <property type="molecule type" value="Genomic_DNA"/>
</dbReference>
<proteinExistence type="predicted"/>
<feature type="coiled-coil region" evidence="1">
    <location>
        <begin position="24"/>
        <end position="51"/>
    </location>
</feature>
<dbReference type="AlphaFoldDB" id="A0A2M7XCJ7"/>
<evidence type="ECO:0000256" key="1">
    <source>
        <dbReference type="SAM" id="Coils"/>
    </source>
</evidence>
<reference evidence="3" key="1">
    <citation type="submission" date="2017-09" db="EMBL/GenBank/DDBJ databases">
        <title>Depth-based differentiation of microbial function through sediment-hosted aquifers and enrichment of novel symbionts in the deep terrestrial subsurface.</title>
        <authorList>
            <person name="Probst A.J."/>
            <person name="Ladd B."/>
            <person name="Jarett J.K."/>
            <person name="Geller-Mcgrath D.E."/>
            <person name="Sieber C.M.K."/>
            <person name="Emerson J.B."/>
            <person name="Anantharaman K."/>
            <person name="Thomas B.C."/>
            <person name="Malmstrom R."/>
            <person name="Stieglmeier M."/>
            <person name="Klingl A."/>
            <person name="Woyke T."/>
            <person name="Ryan C.M."/>
            <person name="Banfield J.F."/>
        </authorList>
    </citation>
    <scope>NUCLEOTIDE SEQUENCE [LARGE SCALE GENOMIC DNA]</scope>
</reference>
<dbReference type="SUPFAM" id="SSF58064">
    <property type="entry name" value="Influenza hemagglutinin (stalk)"/>
    <property type="match status" value="1"/>
</dbReference>
<evidence type="ECO:0000313" key="3">
    <source>
        <dbReference type="Proteomes" id="UP000229385"/>
    </source>
</evidence>